<dbReference type="GO" id="GO:0006950">
    <property type="term" value="P:response to stress"/>
    <property type="evidence" value="ECO:0007669"/>
    <property type="project" value="TreeGrafter"/>
</dbReference>
<accession>A0A1I4VJ70</accession>
<dbReference type="SMART" id="SM00347">
    <property type="entry name" value="HTH_MARR"/>
    <property type="match status" value="1"/>
</dbReference>
<dbReference type="InterPro" id="IPR000835">
    <property type="entry name" value="HTH_MarR-typ"/>
</dbReference>
<dbReference type="EMBL" id="FOUY01000006">
    <property type="protein sequence ID" value="SFN01232.1"/>
    <property type="molecule type" value="Genomic_DNA"/>
</dbReference>
<dbReference type="PANTHER" id="PTHR33164">
    <property type="entry name" value="TRANSCRIPTIONAL REGULATOR, MARR FAMILY"/>
    <property type="match status" value="1"/>
</dbReference>
<dbReference type="GO" id="GO:0003700">
    <property type="term" value="F:DNA-binding transcription factor activity"/>
    <property type="evidence" value="ECO:0007669"/>
    <property type="project" value="InterPro"/>
</dbReference>
<keyword evidence="2 5" id="KW-0238">DNA-binding</keyword>
<name>A0A1I4VJ70_PSUAM</name>
<organism evidence="5 6">
    <name type="scientific">Pseudonocardia ammonioxydans</name>
    <dbReference type="NCBI Taxonomy" id="260086"/>
    <lineage>
        <taxon>Bacteria</taxon>
        <taxon>Bacillati</taxon>
        <taxon>Actinomycetota</taxon>
        <taxon>Actinomycetes</taxon>
        <taxon>Pseudonocardiales</taxon>
        <taxon>Pseudonocardiaceae</taxon>
        <taxon>Pseudonocardia</taxon>
    </lineage>
</organism>
<reference evidence="5 6" key="1">
    <citation type="submission" date="2016-10" db="EMBL/GenBank/DDBJ databases">
        <authorList>
            <person name="de Groot N.N."/>
        </authorList>
    </citation>
    <scope>NUCLEOTIDE SEQUENCE [LARGE SCALE GENOMIC DNA]</scope>
    <source>
        <strain evidence="5 6">CGMCC 4.1877</strain>
    </source>
</reference>
<protein>
    <submittedName>
        <fullName evidence="5">DNA-binding transcriptional regulator, MarR family</fullName>
    </submittedName>
</protein>
<evidence type="ECO:0000259" key="4">
    <source>
        <dbReference type="PROSITE" id="PS50995"/>
    </source>
</evidence>
<dbReference type="InterPro" id="IPR036390">
    <property type="entry name" value="WH_DNA-bd_sf"/>
</dbReference>
<dbReference type="Gene3D" id="1.10.10.10">
    <property type="entry name" value="Winged helix-like DNA-binding domain superfamily/Winged helix DNA-binding domain"/>
    <property type="match status" value="1"/>
</dbReference>
<evidence type="ECO:0000256" key="1">
    <source>
        <dbReference type="ARBA" id="ARBA00023015"/>
    </source>
</evidence>
<dbReference type="PROSITE" id="PS50995">
    <property type="entry name" value="HTH_MARR_2"/>
    <property type="match status" value="1"/>
</dbReference>
<dbReference type="SUPFAM" id="SSF46785">
    <property type="entry name" value="Winged helix' DNA-binding domain"/>
    <property type="match status" value="1"/>
</dbReference>
<gene>
    <name evidence="5" type="ORF">SAMN05216207_1006107</name>
</gene>
<evidence type="ECO:0000313" key="6">
    <source>
        <dbReference type="Proteomes" id="UP000199614"/>
    </source>
</evidence>
<proteinExistence type="predicted"/>
<evidence type="ECO:0000256" key="2">
    <source>
        <dbReference type="ARBA" id="ARBA00023125"/>
    </source>
</evidence>
<keyword evidence="1" id="KW-0805">Transcription regulation</keyword>
<evidence type="ECO:0000256" key="3">
    <source>
        <dbReference type="ARBA" id="ARBA00023163"/>
    </source>
</evidence>
<dbReference type="InterPro" id="IPR036388">
    <property type="entry name" value="WH-like_DNA-bd_sf"/>
</dbReference>
<dbReference type="Proteomes" id="UP000199614">
    <property type="component" value="Unassembled WGS sequence"/>
</dbReference>
<feature type="domain" description="HTH marR-type" evidence="4">
    <location>
        <begin position="15"/>
        <end position="145"/>
    </location>
</feature>
<dbReference type="GO" id="GO:0003677">
    <property type="term" value="F:DNA binding"/>
    <property type="evidence" value="ECO:0007669"/>
    <property type="project" value="UniProtKB-KW"/>
</dbReference>
<keyword evidence="6" id="KW-1185">Reference proteome</keyword>
<sequence>MTATESRRESCGTGAADAAVALGRAAYRVERRIDEVVRPPDGPGLDAWRVLHLLADDAGHPMSEIAAHAMVPAPTLTKIVDRLADRGLVYRRADDADRRRVLVLLADRGRTLHDELAPRVAAVERAVHEALGADAATVLAALERL</sequence>
<dbReference type="Pfam" id="PF12802">
    <property type="entry name" value="MarR_2"/>
    <property type="match status" value="1"/>
</dbReference>
<dbReference type="STRING" id="260086.SAMN05216207_1006107"/>
<evidence type="ECO:0000313" key="5">
    <source>
        <dbReference type="EMBL" id="SFN01232.1"/>
    </source>
</evidence>
<dbReference type="PANTHER" id="PTHR33164:SF64">
    <property type="entry name" value="TRANSCRIPTIONAL REGULATOR SLYA"/>
    <property type="match status" value="1"/>
</dbReference>
<dbReference type="InterPro" id="IPR039422">
    <property type="entry name" value="MarR/SlyA-like"/>
</dbReference>
<dbReference type="AlphaFoldDB" id="A0A1I4VJ70"/>
<keyword evidence="3" id="KW-0804">Transcription</keyword>